<organism evidence="1">
    <name type="scientific">marine sediment metagenome</name>
    <dbReference type="NCBI Taxonomy" id="412755"/>
    <lineage>
        <taxon>unclassified sequences</taxon>
        <taxon>metagenomes</taxon>
        <taxon>ecological metagenomes</taxon>
    </lineage>
</organism>
<dbReference type="AlphaFoldDB" id="A0A0F9V1Y3"/>
<sequence length="127" mass="13824">MSLYNAQELRRYGGKKILIFSGTITASGNNRANTSYPIINVKQFKECTFFLRCSALVGTPGTFVVLVETKHPAGAFYETLATFATLTGTGQSKQDVAANLGENISLAWTLTTFTSATFTVYGIFKIM</sequence>
<dbReference type="EMBL" id="LAZR01000473">
    <property type="protein sequence ID" value="KKN67516.1"/>
    <property type="molecule type" value="Genomic_DNA"/>
</dbReference>
<name>A0A0F9V1Y3_9ZZZZ</name>
<comment type="caution">
    <text evidence="1">The sequence shown here is derived from an EMBL/GenBank/DDBJ whole genome shotgun (WGS) entry which is preliminary data.</text>
</comment>
<proteinExistence type="predicted"/>
<gene>
    <name evidence="1" type="ORF">LCGC14_0461130</name>
</gene>
<accession>A0A0F9V1Y3</accession>
<reference evidence="1" key="1">
    <citation type="journal article" date="2015" name="Nature">
        <title>Complex archaea that bridge the gap between prokaryotes and eukaryotes.</title>
        <authorList>
            <person name="Spang A."/>
            <person name="Saw J.H."/>
            <person name="Jorgensen S.L."/>
            <person name="Zaremba-Niedzwiedzka K."/>
            <person name="Martijn J."/>
            <person name="Lind A.E."/>
            <person name="van Eijk R."/>
            <person name="Schleper C."/>
            <person name="Guy L."/>
            <person name="Ettema T.J."/>
        </authorList>
    </citation>
    <scope>NUCLEOTIDE SEQUENCE</scope>
</reference>
<evidence type="ECO:0000313" key="1">
    <source>
        <dbReference type="EMBL" id="KKN67516.1"/>
    </source>
</evidence>
<protein>
    <submittedName>
        <fullName evidence="1">Uncharacterized protein</fullName>
    </submittedName>
</protein>